<dbReference type="OrthoDB" id="314848at2"/>
<protein>
    <submittedName>
        <fullName evidence="2">Short chain amide porin</fullName>
    </submittedName>
</protein>
<dbReference type="Gene3D" id="2.40.160.10">
    <property type="entry name" value="Porin"/>
    <property type="match status" value="1"/>
</dbReference>
<dbReference type="InterPro" id="IPR010870">
    <property type="entry name" value="Porin_O/P"/>
</dbReference>
<feature type="signal peptide" evidence="1">
    <location>
        <begin position="1"/>
        <end position="22"/>
    </location>
</feature>
<evidence type="ECO:0000256" key="1">
    <source>
        <dbReference type="SAM" id="SignalP"/>
    </source>
</evidence>
<organism evidence="2 3">
    <name type="scientific">Seleniivibrio woodruffii</name>
    <dbReference type="NCBI Taxonomy" id="1078050"/>
    <lineage>
        <taxon>Bacteria</taxon>
        <taxon>Pseudomonadati</taxon>
        <taxon>Deferribacterota</taxon>
        <taxon>Deferribacteres</taxon>
        <taxon>Deferribacterales</taxon>
        <taxon>Geovibrionaceae</taxon>
        <taxon>Seleniivibrio</taxon>
    </lineage>
</organism>
<dbReference type="RefSeq" id="WP_132871657.1">
    <property type="nucleotide sequence ID" value="NZ_JAJUHT010000002.1"/>
</dbReference>
<accession>A0A4V2PSA3</accession>
<gene>
    <name evidence="2" type="ORF">C8D98_0469</name>
</gene>
<dbReference type="AlphaFoldDB" id="A0A4V2PSA3"/>
<dbReference type="Pfam" id="PF07396">
    <property type="entry name" value="Porin_O_P"/>
    <property type="match status" value="1"/>
</dbReference>
<dbReference type="InterPro" id="IPR023614">
    <property type="entry name" value="Porin_dom_sf"/>
</dbReference>
<proteinExistence type="predicted"/>
<feature type="chain" id="PRO_5020283607" evidence="1">
    <location>
        <begin position="23"/>
        <end position="400"/>
    </location>
</feature>
<dbReference type="NCBIfam" id="NF040900">
    <property type="entry name" value="porin_ExtI"/>
    <property type="match status" value="1"/>
</dbReference>
<reference evidence="2 3" key="1">
    <citation type="submission" date="2019-03" db="EMBL/GenBank/DDBJ databases">
        <title>Genomic Encyclopedia of Type Strains, Phase IV (KMG-IV): sequencing the most valuable type-strain genomes for metagenomic binning, comparative biology and taxonomic classification.</title>
        <authorList>
            <person name="Goeker M."/>
        </authorList>
    </citation>
    <scope>NUCLEOTIDE SEQUENCE [LARGE SCALE GENOMIC DNA]</scope>
    <source>
        <strain evidence="2 3">DSM 24984</strain>
    </source>
</reference>
<dbReference type="SUPFAM" id="SSF56935">
    <property type="entry name" value="Porins"/>
    <property type="match status" value="1"/>
</dbReference>
<evidence type="ECO:0000313" key="2">
    <source>
        <dbReference type="EMBL" id="TCK61961.1"/>
    </source>
</evidence>
<sequence>MFKTKLLTVLMLMLMCAGSAFAFKPIELGEGKYLQFFYDAQFGYTGRNTGSGVNAEDDTNEFNFRRNRIGFIGTYNEKLSFYVQTEYIEDKNVNPLYVDISDDDSKDFYLLDAQLRYTPFENVDLIAGKFKHSLTRENLEGCFNPLTLDRSFFVYAPFKTSRDKGVGARAEFFDNMVQVRGEIQEGRTGDAADGSPDPGSNLRYTGRMHLSLLDKETGYGYKGTYFGKMKVLTVGASYQYEPDAVYGDVANLADKKDYAAYSYDIFGEFPTAAGTFTLSAAYLNVSFDDAYKGTNPDANSYGQNGERDGYYVKAGYMLPFNVGPGQVQFFGRYDKFDFAKLNGYYDNSVDFIAGGVNYYIDEDKIKLTAQYSKTNFDKEVGQDTNMQDFDTFELYMQVRF</sequence>
<keyword evidence="3" id="KW-1185">Reference proteome</keyword>
<evidence type="ECO:0000313" key="3">
    <source>
        <dbReference type="Proteomes" id="UP000294614"/>
    </source>
</evidence>
<dbReference type="EMBL" id="SMGG01000003">
    <property type="protein sequence ID" value="TCK61961.1"/>
    <property type="molecule type" value="Genomic_DNA"/>
</dbReference>
<dbReference type="Proteomes" id="UP000294614">
    <property type="component" value="Unassembled WGS sequence"/>
</dbReference>
<keyword evidence="1" id="KW-0732">Signal</keyword>
<comment type="caution">
    <text evidence="2">The sequence shown here is derived from an EMBL/GenBank/DDBJ whole genome shotgun (WGS) entry which is preliminary data.</text>
</comment>
<name>A0A4V2PSA3_9BACT</name>